<protein>
    <submittedName>
        <fullName evidence="1">Uncharacterized protein</fullName>
    </submittedName>
</protein>
<proteinExistence type="predicted"/>
<evidence type="ECO:0000313" key="2">
    <source>
        <dbReference type="Proteomes" id="UP000309997"/>
    </source>
</evidence>
<reference evidence="1 2" key="1">
    <citation type="journal article" date="2024" name="Plant Biotechnol. J.">
        <title>Genome and CRISPR/Cas9 system of a widespread forest tree (Populus alba) in the world.</title>
        <authorList>
            <person name="Liu Y.J."/>
            <person name="Jiang P.F."/>
            <person name="Han X.M."/>
            <person name="Li X.Y."/>
            <person name="Wang H.M."/>
            <person name="Wang Y.J."/>
            <person name="Wang X.X."/>
            <person name="Zeng Q.Y."/>
        </authorList>
    </citation>
    <scope>NUCLEOTIDE SEQUENCE [LARGE SCALE GENOMIC DNA]</scope>
    <source>
        <strain evidence="2">cv. PAL-ZL1</strain>
    </source>
</reference>
<organism evidence="1 2">
    <name type="scientific">Populus alba</name>
    <name type="common">White poplar</name>
    <dbReference type="NCBI Taxonomy" id="43335"/>
    <lineage>
        <taxon>Eukaryota</taxon>
        <taxon>Viridiplantae</taxon>
        <taxon>Streptophyta</taxon>
        <taxon>Embryophyta</taxon>
        <taxon>Tracheophyta</taxon>
        <taxon>Spermatophyta</taxon>
        <taxon>Magnoliopsida</taxon>
        <taxon>eudicotyledons</taxon>
        <taxon>Gunneridae</taxon>
        <taxon>Pentapetalae</taxon>
        <taxon>rosids</taxon>
        <taxon>fabids</taxon>
        <taxon>Malpighiales</taxon>
        <taxon>Salicaceae</taxon>
        <taxon>Saliceae</taxon>
        <taxon>Populus</taxon>
    </lineage>
</organism>
<evidence type="ECO:0000313" key="1">
    <source>
        <dbReference type="EMBL" id="KAL3597717.1"/>
    </source>
</evidence>
<comment type="caution">
    <text evidence="1">The sequence shown here is derived from an EMBL/GenBank/DDBJ whole genome shotgun (WGS) entry which is preliminary data.</text>
</comment>
<accession>A0ACC4CJT0</accession>
<sequence>MVALSTPPPQQPSSTTTQDGTISTLHPDILQTHILTLLDGPTLAATACASSELYALSTEDKLWRNICTSSWPSINDPTVSSIISTFSSGHRSFFSDSYPLLHHHHHSSSFLTTSTEYLVSSVDIYYKDVPIFSKVEKNETLTDWFKCSPFRVDLLEPKEFVQTLIQYQTVSVQRHWLTGEVVVKFATIMAGDGGEKEFVECGVMQLNYQADMAATFASPSAVVGLGSGSLSSPSRISSPKKICLSSGFVKSPVTARNPLGLAGTGGGKFMCFQGDWLRKDLNVIGFGLIGWLAPSSIPAIGGKSLTGLFFESIGTELAHFPTPPPLTSQFWLWLVTWHLGLFICLTFGQIGFKGRTEDYFQK</sequence>
<dbReference type="EMBL" id="RCHU02000004">
    <property type="protein sequence ID" value="KAL3597717.1"/>
    <property type="molecule type" value="Genomic_DNA"/>
</dbReference>
<gene>
    <name evidence="1" type="ORF">D5086_009354</name>
</gene>
<dbReference type="Proteomes" id="UP000309997">
    <property type="component" value="Unassembled WGS sequence"/>
</dbReference>
<name>A0ACC4CJT0_POPAL</name>
<keyword evidence="2" id="KW-1185">Reference proteome</keyword>